<dbReference type="SMART" id="SM01019">
    <property type="entry name" value="B3"/>
    <property type="match status" value="1"/>
</dbReference>
<keyword evidence="9" id="KW-1185">Reference proteome</keyword>
<sequence>MVIVQDNALQAKRGSTQNMDTLLQKKTLGVNKVTDIVPLNSGSHKRKRVTDTNPYSNDQVKSAVSKQAQEVQASLSPQFPSMIKCMLPSHVTGGFWLGLPARFCEKHLPKQDSLIVLEDEKGMTYNTKYLVQKTGLSGGWRGFSIVHNLVKGDVLVFHLFKPTTFKVYIVRVNGSEELDAALSLQKLNPSSKQMITVRADNLNLDGNKIDDKHSEALFIKNHEECIQSNSMTKNSTELKAKYSQSENESGITLSASSIDFKKVKCFEDFDVIFNGLVLNSELSKHLLTKYYELCCSQNSYLHDQLLEGLNCKLVAGVIAETINIAEAIRASNLTCSPKYFPIWEKTLKSFQLVGMNVGFLMVRLGQIMSLADKSKRYQDAKLERDEAEQERRNLWSRLAETKEKTDRLNAEIKALDVNPEKLELMFREFTRAPW</sequence>
<organism evidence="8 9">
    <name type="scientific">Erythroxylum novogranatense</name>
    <dbReference type="NCBI Taxonomy" id="1862640"/>
    <lineage>
        <taxon>Eukaryota</taxon>
        <taxon>Viridiplantae</taxon>
        <taxon>Streptophyta</taxon>
        <taxon>Embryophyta</taxon>
        <taxon>Tracheophyta</taxon>
        <taxon>Spermatophyta</taxon>
        <taxon>Magnoliopsida</taxon>
        <taxon>eudicotyledons</taxon>
        <taxon>Gunneridae</taxon>
        <taxon>Pentapetalae</taxon>
        <taxon>rosids</taxon>
        <taxon>fabids</taxon>
        <taxon>Malpighiales</taxon>
        <taxon>Erythroxylaceae</taxon>
        <taxon>Erythroxylum</taxon>
    </lineage>
</organism>
<feature type="domain" description="TF-B3" evidence="7">
    <location>
        <begin position="82"/>
        <end position="173"/>
    </location>
</feature>
<name>A0AAV8TI86_9ROSI</name>
<gene>
    <name evidence="8" type="ORF">K2173_001152</name>
</gene>
<evidence type="ECO:0000256" key="2">
    <source>
        <dbReference type="ARBA" id="ARBA00023015"/>
    </source>
</evidence>
<dbReference type="CDD" id="cd10017">
    <property type="entry name" value="B3_DNA"/>
    <property type="match status" value="1"/>
</dbReference>
<dbReference type="InterPro" id="IPR015300">
    <property type="entry name" value="DNA-bd_pseudobarrel_sf"/>
</dbReference>
<dbReference type="InterPro" id="IPR003340">
    <property type="entry name" value="B3_DNA-bd"/>
</dbReference>
<dbReference type="PANTHER" id="PTHR31391">
    <property type="entry name" value="B3 DOMAIN-CONTAINING PROTEIN OS11G0197600-RELATED"/>
    <property type="match status" value="1"/>
</dbReference>
<protein>
    <recommendedName>
        <fullName evidence="7">TF-B3 domain-containing protein</fullName>
    </recommendedName>
</protein>
<dbReference type="PANTHER" id="PTHR31391:SF101">
    <property type="entry name" value="B3 DOMAIN-CONTAINING PROTEIN OS01G0234100"/>
    <property type="match status" value="1"/>
</dbReference>
<evidence type="ECO:0000256" key="5">
    <source>
        <dbReference type="ARBA" id="ARBA00023242"/>
    </source>
</evidence>
<evidence type="ECO:0000256" key="4">
    <source>
        <dbReference type="ARBA" id="ARBA00023163"/>
    </source>
</evidence>
<dbReference type="PROSITE" id="PS50863">
    <property type="entry name" value="B3"/>
    <property type="match status" value="1"/>
</dbReference>
<evidence type="ECO:0000313" key="9">
    <source>
        <dbReference type="Proteomes" id="UP001159364"/>
    </source>
</evidence>
<dbReference type="Pfam" id="PF02362">
    <property type="entry name" value="B3"/>
    <property type="match status" value="1"/>
</dbReference>
<dbReference type="Gene3D" id="2.40.330.10">
    <property type="entry name" value="DNA-binding pseudobarrel domain"/>
    <property type="match status" value="1"/>
</dbReference>
<dbReference type="Proteomes" id="UP001159364">
    <property type="component" value="Linkage Group LG04"/>
</dbReference>
<proteinExistence type="predicted"/>
<dbReference type="SUPFAM" id="SSF101936">
    <property type="entry name" value="DNA-binding pseudobarrel domain"/>
    <property type="match status" value="1"/>
</dbReference>
<dbReference type="AlphaFoldDB" id="A0AAV8TI86"/>
<dbReference type="GO" id="GO:0005634">
    <property type="term" value="C:nucleus"/>
    <property type="evidence" value="ECO:0007669"/>
    <property type="project" value="UniProtKB-SubCell"/>
</dbReference>
<keyword evidence="5" id="KW-0539">Nucleus</keyword>
<dbReference type="EMBL" id="JAIWQS010000004">
    <property type="protein sequence ID" value="KAJ8766632.1"/>
    <property type="molecule type" value="Genomic_DNA"/>
</dbReference>
<evidence type="ECO:0000256" key="6">
    <source>
        <dbReference type="SAM" id="Coils"/>
    </source>
</evidence>
<evidence type="ECO:0000259" key="7">
    <source>
        <dbReference type="PROSITE" id="PS50863"/>
    </source>
</evidence>
<evidence type="ECO:0000256" key="1">
    <source>
        <dbReference type="ARBA" id="ARBA00004123"/>
    </source>
</evidence>
<dbReference type="InterPro" id="IPR044837">
    <property type="entry name" value="REM16-like"/>
</dbReference>
<evidence type="ECO:0000313" key="8">
    <source>
        <dbReference type="EMBL" id="KAJ8766632.1"/>
    </source>
</evidence>
<comment type="caution">
    <text evidence="8">The sequence shown here is derived from an EMBL/GenBank/DDBJ whole genome shotgun (WGS) entry which is preliminary data.</text>
</comment>
<feature type="coiled-coil region" evidence="6">
    <location>
        <begin position="370"/>
        <end position="418"/>
    </location>
</feature>
<accession>A0AAV8TI86</accession>
<evidence type="ECO:0000256" key="3">
    <source>
        <dbReference type="ARBA" id="ARBA00023125"/>
    </source>
</evidence>
<keyword evidence="4" id="KW-0804">Transcription</keyword>
<keyword evidence="3" id="KW-0238">DNA-binding</keyword>
<reference evidence="8 9" key="1">
    <citation type="submission" date="2021-09" db="EMBL/GenBank/DDBJ databases">
        <title>Genomic insights and catalytic innovation underlie evolution of tropane alkaloids biosynthesis.</title>
        <authorList>
            <person name="Wang Y.-J."/>
            <person name="Tian T."/>
            <person name="Huang J.-P."/>
            <person name="Huang S.-X."/>
        </authorList>
    </citation>
    <scope>NUCLEOTIDE SEQUENCE [LARGE SCALE GENOMIC DNA]</scope>
    <source>
        <strain evidence="8">KIB-2018</strain>
        <tissue evidence="8">Leaf</tissue>
    </source>
</reference>
<comment type="subcellular location">
    <subcellularLocation>
        <location evidence="1">Nucleus</location>
    </subcellularLocation>
</comment>
<dbReference type="GO" id="GO:0003677">
    <property type="term" value="F:DNA binding"/>
    <property type="evidence" value="ECO:0007669"/>
    <property type="project" value="UniProtKB-KW"/>
</dbReference>
<keyword evidence="2" id="KW-0805">Transcription regulation</keyword>
<keyword evidence="6" id="KW-0175">Coiled coil</keyword>